<feature type="transmembrane region" description="Helical" evidence="1">
    <location>
        <begin position="248"/>
        <end position="270"/>
    </location>
</feature>
<feature type="transmembrane region" description="Helical" evidence="1">
    <location>
        <begin position="67"/>
        <end position="87"/>
    </location>
</feature>
<dbReference type="AlphaFoldDB" id="A0A3P3Y9Q8"/>
<reference evidence="2 3" key="1">
    <citation type="submission" date="2018-03" db="EMBL/GenBank/DDBJ databases">
        <authorList>
            <person name="Fogelqvist J."/>
        </authorList>
    </citation>
    <scope>NUCLEOTIDE SEQUENCE [LARGE SCALE GENOMIC DNA]</scope>
</reference>
<keyword evidence="1" id="KW-0812">Transmembrane</keyword>
<feature type="transmembrane region" description="Helical" evidence="1">
    <location>
        <begin position="129"/>
        <end position="148"/>
    </location>
</feature>
<feature type="transmembrane region" description="Helical" evidence="1">
    <location>
        <begin position="276"/>
        <end position="297"/>
    </location>
</feature>
<gene>
    <name evidence="2" type="ORF">PLBR_LOCUS4110</name>
</gene>
<keyword evidence="2" id="KW-0496">Mitochondrion</keyword>
<evidence type="ECO:0000256" key="1">
    <source>
        <dbReference type="SAM" id="Phobius"/>
    </source>
</evidence>
<sequence>MIAMEHDIKLGPAAASYIRLLLVLGLRSPMGAERHWWDLFRRALTALAMWTVVVLQLWTIGSIPFDNFYFASVVIVLTVMAAMLYTLQLEKSFRNRDNLLLAIRVSIGDSEEAASIAERFIANSRRPSVIFTAIGFLTFVVPINFNVPELHPLFMTTFPLMQNVALGVFSSLIMGVFMIPTLQTSMTSPCIFNVILMNRLRALDALVRTGLKGSMTTKRWNELIGEVGREYSRIHGACEMVNAENSSLLLIMLVGGGANIIFVLRTLLLVTLPANVISVMVFFMLISLRLMLSVATTSATVDSRSHRVASSISRLDPGADQSHLDVIDDHERVEVLLIHRRIQSMLHRYEYAPINIQIYHLLAITWGLVAEITSIAFTALIVLYNLSTGTRIEGA</sequence>
<dbReference type="Proteomes" id="UP000290189">
    <property type="component" value="Unassembled WGS sequence"/>
</dbReference>
<keyword evidence="1" id="KW-0472">Membrane</keyword>
<name>A0A3P3Y9Q8_PLABS</name>
<keyword evidence="1" id="KW-1133">Transmembrane helix</keyword>
<feature type="transmembrane region" description="Helical" evidence="1">
    <location>
        <begin position="160"/>
        <end position="179"/>
    </location>
</feature>
<accession>A0A3P3Y9Q8</accession>
<evidence type="ECO:0000313" key="2">
    <source>
        <dbReference type="EMBL" id="SPQ96895.1"/>
    </source>
</evidence>
<dbReference type="EMBL" id="OVEO01000006">
    <property type="protein sequence ID" value="SPQ96895.1"/>
    <property type="molecule type" value="Genomic_DNA"/>
</dbReference>
<geneLocation type="mitochondrion" evidence="2"/>
<feature type="transmembrane region" description="Helical" evidence="1">
    <location>
        <begin position="43"/>
        <end position="61"/>
    </location>
</feature>
<feature type="transmembrane region" description="Helical" evidence="1">
    <location>
        <begin position="358"/>
        <end position="384"/>
    </location>
</feature>
<protein>
    <submittedName>
        <fullName evidence="2">Uncharacterized protein</fullName>
    </submittedName>
</protein>
<evidence type="ECO:0000313" key="3">
    <source>
        <dbReference type="Proteomes" id="UP000290189"/>
    </source>
</evidence>
<organism evidence="2 3">
    <name type="scientific">Plasmodiophora brassicae</name>
    <name type="common">Clubroot disease agent</name>
    <dbReference type="NCBI Taxonomy" id="37360"/>
    <lineage>
        <taxon>Eukaryota</taxon>
        <taxon>Sar</taxon>
        <taxon>Rhizaria</taxon>
        <taxon>Endomyxa</taxon>
        <taxon>Phytomyxea</taxon>
        <taxon>Plasmodiophorida</taxon>
        <taxon>Plasmodiophoridae</taxon>
        <taxon>Plasmodiophora</taxon>
    </lineage>
</organism>
<proteinExistence type="predicted"/>